<dbReference type="STRING" id="871741.SAMN05192570_2858"/>
<dbReference type="EMBL" id="FOZV01000007">
    <property type="protein sequence ID" value="SFS82965.1"/>
    <property type="molecule type" value="Genomic_DNA"/>
</dbReference>
<sequence length="316" mass="35633">MPTTVVKPIHFEDFGGVDFERLVFAYLLRAGWVDVAWHGQTGSDLGRDIIGTQVFDDEPNRRTVVQCVNRSSLTKTKAERDMRRPADAPTGKPDAIRFICRANISSERRDHVRIFGRSLGVTHADAWSGGEFEEHLRHDAEFLLRRFVEGVAFPDGAEDLRRFIGDFPDLTDDDALQLMAAVFDRPVFRTPFQGESQLPAFQQAISDTIEALNTGVWRTREGLEVRRIPSRHHIRSAAVRATLATVVEKLDLTRELFRARLADGGVRHCDCGQEDCPVFMVTEAAAAELDTARRDALRTFGSVTHGFDVEIREGRW</sequence>
<dbReference type="AlphaFoldDB" id="A0A1I6T120"/>
<gene>
    <name evidence="1" type="ORF">SAMN05192570_2858</name>
</gene>
<dbReference type="Proteomes" id="UP000198788">
    <property type="component" value="Unassembled WGS sequence"/>
</dbReference>
<evidence type="ECO:0000313" key="1">
    <source>
        <dbReference type="EMBL" id="SFS82965.1"/>
    </source>
</evidence>
<dbReference type="RefSeq" id="WP_092312247.1">
    <property type="nucleotide sequence ID" value="NZ_FOZV01000007.1"/>
</dbReference>
<evidence type="ECO:0000313" key="2">
    <source>
        <dbReference type="Proteomes" id="UP000198788"/>
    </source>
</evidence>
<protein>
    <recommendedName>
        <fullName evidence="3">Restriction endonuclease</fullName>
    </recommendedName>
</protein>
<accession>A0A1I6T120</accession>
<dbReference type="OrthoDB" id="8452137at2"/>
<organism evidence="1 2">
    <name type="scientific">Brevundimonas viscosa</name>
    <dbReference type="NCBI Taxonomy" id="871741"/>
    <lineage>
        <taxon>Bacteria</taxon>
        <taxon>Pseudomonadati</taxon>
        <taxon>Pseudomonadota</taxon>
        <taxon>Alphaproteobacteria</taxon>
        <taxon>Caulobacterales</taxon>
        <taxon>Caulobacteraceae</taxon>
        <taxon>Brevundimonas</taxon>
    </lineage>
</organism>
<keyword evidence="2" id="KW-1185">Reference proteome</keyword>
<proteinExistence type="predicted"/>
<name>A0A1I6T120_9CAUL</name>
<evidence type="ECO:0008006" key="3">
    <source>
        <dbReference type="Google" id="ProtNLM"/>
    </source>
</evidence>
<reference evidence="2" key="1">
    <citation type="submission" date="2016-10" db="EMBL/GenBank/DDBJ databases">
        <authorList>
            <person name="Varghese N."/>
            <person name="Submissions S."/>
        </authorList>
    </citation>
    <scope>NUCLEOTIDE SEQUENCE [LARGE SCALE GENOMIC DNA]</scope>
    <source>
        <strain evidence="2">CGMCC 1.10683</strain>
    </source>
</reference>